<dbReference type="PANTHER" id="PTHR47163:SF2">
    <property type="entry name" value="SI:DKEY-17M8.2"/>
    <property type="match status" value="1"/>
</dbReference>
<dbReference type="SMART" id="SM01126">
    <property type="entry name" value="DDE_Tnp_IS1595"/>
    <property type="match status" value="1"/>
</dbReference>
<name>A0A8D8WRU0_9HEMI</name>
<feature type="domain" description="ISXO2-like transposase" evidence="1">
    <location>
        <begin position="169"/>
        <end position="301"/>
    </location>
</feature>
<dbReference type="EMBL" id="HBUF01032310">
    <property type="protein sequence ID" value="CAG6615234.1"/>
    <property type="molecule type" value="Transcribed_RNA"/>
</dbReference>
<dbReference type="AlphaFoldDB" id="A0A8D8WRU0"/>
<protein>
    <recommendedName>
        <fullName evidence="1">ISXO2-like transposase domain-containing protein</fullName>
    </recommendedName>
</protein>
<dbReference type="EMBL" id="HBUF01653554">
    <property type="protein sequence ID" value="CAG6787376.1"/>
    <property type="molecule type" value="Transcribed_RNA"/>
</dbReference>
<dbReference type="EMBL" id="HBUF01217906">
    <property type="protein sequence ID" value="CAG6668030.1"/>
    <property type="molecule type" value="Transcribed_RNA"/>
</dbReference>
<dbReference type="Pfam" id="PF12762">
    <property type="entry name" value="DDE_Tnp_IS1595"/>
    <property type="match status" value="1"/>
</dbReference>
<reference evidence="2" key="1">
    <citation type="submission" date="2021-05" db="EMBL/GenBank/DDBJ databases">
        <authorList>
            <person name="Alioto T."/>
            <person name="Alioto T."/>
            <person name="Gomez Garrido J."/>
        </authorList>
    </citation>
    <scope>NUCLEOTIDE SEQUENCE</scope>
</reference>
<dbReference type="EMBL" id="HBUF01032311">
    <property type="protein sequence ID" value="CAG6615236.1"/>
    <property type="molecule type" value="Transcribed_RNA"/>
</dbReference>
<accession>A0A8D8WRU0</accession>
<dbReference type="PANTHER" id="PTHR47163">
    <property type="entry name" value="DDE_TNP_IS1595 DOMAIN-CONTAINING PROTEIN"/>
    <property type="match status" value="1"/>
</dbReference>
<dbReference type="EMBL" id="HBUF01653553">
    <property type="protein sequence ID" value="CAG6787372.1"/>
    <property type="molecule type" value="Transcribed_RNA"/>
</dbReference>
<evidence type="ECO:0000259" key="1">
    <source>
        <dbReference type="SMART" id="SM01126"/>
    </source>
</evidence>
<organism evidence="2">
    <name type="scientific">Cacopsylla melanoneura</name>
    <dbReference type="NCBI Taxonomy" id="428564"/>
    <lineage>
        <taxon>Eukaryota</taxon>
        <taxon>Metazoa</taxon>
        <taxon>Ecdysozoa</taxon>
        <taxon>Arthropoda</taxon>
        <taxon>Hexapoda</taxon>
        <taxon>Insecta</taxon>
        <taxon>Pterygota</taxon>
        <taxon>Neoptera</taxon>
        <taxon>Paraneoptera</taxon>
        <taxon>Hemiptera</taxon>
        <taxon>Sternorrhyncha</taxon>
        <taxon>Psylloidea</taxon>
        <taxon>Psyllidae</taxon>
        <taxon>Psyllinae</taxon>
        <taxon>Cacopsylla</taxon>
    </lineage>
</organism>
<dbReference type="EMBL" id="HBUF01653555">
    <property type="protein sequence ID" value="CAG6787380.1"/>
    <property type="molecule type" value="Transcribed_RNA"/>
</dbReference>
<dbReference type="InterPro" id="IPR024445">
    <property type="entry name" value="Tnp_ISXO2-like"/>
</dbReference>
<dbReference type="EMBL" id="HBUF01032309">
    <property type="protein sequence ID" value="CAG6615232.1"/>
    <property type="molecule type" value="Transcribed_RNA"/>
</dbReference>
<proteinExistence type="predicted"/>
<sequence>MDKRKIMKKESSRVSVKRDPDDVSLDNHNSPNNFCSVCEVSFMDINENYEDIVRFFIQHNILKNVIQCEQCMNIIHLNQRDLVFRCNWVDKQTQKKCYFFKSAKKNTILEHSTIRIKPFFNFVAVLLFLKPPRNKIYREHLKLSNATFSIWSKLCRDILVKWNEGNFKKIGGPCQTIEVDISNICGGSSLILGGICRETKDFFLHPIEKKYNSSSVTKIIEANVEEDSIIITKELEIYDCLKQLETYTHFSVKKFVDETTGAHINHMQRMWRDVKINIPHHSFKNEHMLQPYIAEYKFKRTYSDLERMHFFFKAAGGF</sequence>
<dbReference type="EMBL" id="HBUF01217905">
    <property type="protein sequence ID" value="CAG6668029.1"/>
    <property type="molecule type" value="Transcribed_RNA"/>
</dbReference>
<dbReference type="EMBL" id="HBUF01653552">
    <property type="protein sequence ID" value="CAG6787368.1"/>
    <property type="molecule type" value="Transcribed_RNA"/>
</dbReference>
<evidence type="ECO:0000313" key="2">
    <source>
        <dbReference type="EMBL" id="CAG6668029.1"/>
    </source>
</evidence>
<dbReference type="InterPro" id="IPR053164">
    <property type="entry name" value="IS1016-like_transposase"/>
</dbReference>